<organism evidence="1 2">
    <name type="scientific">Salipiger mucosus DSM 16094</name>
    <dbReference type="NCBI Taxonomy" id="1123237"/>
    <lineage>
        <taxon>Bacteria</taxon>
        <taxon>Pseudomonadati</taxon>
        <taxon>Pseudomonadota</taxon>
        <taxon>Alphaproteobacteria</taxon>
        <taxon>Rhodobacterales</taxon>
        <taxon>Roseobacteraceae</taxon>
        <taxon>Salipiger</taxon>
    </lineage>
</organism>
<dbReference type="EMBL" id="APVH01000013">
    <property type="protein sequence ID" value="EPX83850.1"/>
    <property type="molecule type" value="Genomic_DNA"/>
</dbReference>
<evidence type="ECO:0000313" key="1">
    <source>
        <dbReference type="EMBL" id="EPX83850.1"/>
    </source>
</evidence>
<evidence type="ECO:0000313" key="2">
    <source>
        <dbReference type="Proteomes" id="UP000015347"/>
    </source>
</evidence>
<dbReference type="Proteomes" id="UP000015347">
    <property type="component" value="Unassembled WGS sequence"/>
</dbReference>
<proteinExistence type="predicted"/>
<reference evidence="2" key="1">
    <citation type="journal article" date="2014" name="Stand. Genomic Sci.">
        <title>Genome sequence of the exopolysaccharide-producing Salipiger mucosus type strain (DSM 16094(T)), a moderately halophilic member of the Roseobacter clade.</title>
        <authorList>
            <person name="Riedel T."/>
            <person name="Spring S."/>
            <person name="Fiebig A."/>
            <person name="Petersen J."/>
            <person name="Kyrpides N.C."/>
            <person name="Goker M."/>
            <person name="Klenk H.P."/>
        </authorList>
    </citation>
    <scope>NUCLEOTIDE SEQUENCE [LARGE SCALE GENOMIC DNA]</scope>
    <source>
        <strain evidence="2">DSM 16094</strain>
    </source>
</reference>
<dbReference type="HOGENOM" id="CLU_2619987_0_0_5"/>
<protein>
    <submittedName>
        <fullName evidence="1">Uncharacterized protein</fullName>
    </submittedName>
</protein>
<accession>S9S0T7</accession>
<sequence>MIEKVSGDMEGMSGMMASEDMARVQALVDDARMLLAGGEHDHEMSRSPFDHARAIAKAGAALGHARAADALHFSYMEQ</sequence>
<gene>
    <name evidence="1" type="ORF">Salmuc_01625</name>
</gene>
<dbReference type="AlphaFoldDB" id="S9S0T7"/>
<name>S9S0T7_9RHOB</name>
<dbReference type="STRING" id="1123237.Salmuc_01625"/>
<comment type="caution">
    <text evidence="1">The sequence shown here is derived from an EMBL/GenBank/DDBJ whole genome shotgun (WGS) entry which is preliminary data.</text>
</comment>
<keyword evidence="2" id="KW-1185">Reference proteome</keyword>